<dbReference type="Gene3D" id="2.30.29.30">
    <property type="entry name" value="Pleckstrin-homology domain (PH domain)/Phosphotyrosine-binding domain (PTB)"/>
    <property type="match status" value="1"/>
</dbReference>
<reference evidence="4" key="1">
    <citation type="journal article" date="2004" name="Nature">
        <title>Genome duplication in the teleost fish Tetraodon nigroviridis reveals the early vertebrate proto-karyotype.</title>
        <authorList>
            <person name="Jaillon O."/>
            <person name="Aury J.-M."/>
            <person name="Brunet F."/>
            <person name="Petit J.-L."/>
            <person name="Stange-Thomann N."/>
            <person name="Mauceli E."/>
            <person name="Bouneau L."/>
            <person name="Fischer C."/>
            <person name="Ozouf-Costaz C."/>
            <person name="Bernot A."/>
            <person name="Nicaud S."/>
            <person name="Jaffe D."/>
            <person name="Fisher S."/>
            <person name="Lutfalla G."/>
            <person name="Dossat C."/>
            <person name="Segurens B."/>
            <person name="Dasilva C."/>
            <person name="Salanoubat M."/>
            <person name="Levy M."/>
            <person name="Boudet N."/>
            <person name="Castellano S."/>
            <person name="Anthouard V."/>
            <person name="Jubin C."/>
            <person name="Castelli V."/>
            <person name="Katinka M."/>
            <person name="Vacherie B."/>
            <person name="Biemont C."/>
            <person name="Skalli Z."/>
            <person name="Cattolico L."/>
            <person name="Poulain J."/>
            <person name="De Berardinis V."/>
            <person name="Cruaud C."/>
            <person name="Duprat S."/>
            <person name="Brottier P."/>
            <person name="Coutanceau J.-P."/>
            <person name="Gouzy J."/>
            <person name="Parra G."/>
            <person name="Lardier G."/>
            <person name="Chapple C."/>
            <person name="McKernan K.J."/>
            <person name="McEwan P."/>
            <person name="Bosak S."/>
            <person name="Kellis M."/>
            <person name="Volff J.-N."/>
            <person name="Guigo R."/>
            <person name="Zody M.C."/>
            <person name="Mesirov J."/>
            <person name="Lindblad-Toh K."/>
            <person name="Birren B."/>
            <person name="Nusbaum C."/>
            <person name="Kahn D."/>
            <person name="Robinson-Rechavi M."/>
            <person name="Laudet V."/>
            <person name="Schachter V."/>
            <person name="Quetier F."/>
            <person name="Saurin W."/>
            <person name="Scarpelli C."/>
            <person name="Wincker P."/>
            <person name="Lander E.S."/>
            <person name="Weissenbach J."/>
            <person name="Roest Crollius H."/>
        </authorList>
    </citation>
    <scope>NUCLEOTIDE SEQUENCE [LARGE SCALE GENOMIC DNA]</scope>
</reference>
<feature type="non-terminal residue" evidence="4">
    <location>
        <position position="1"/>
    </location>
</feature>
<dbReference type="Pfam" id="PF00169">
    <property type="entry name" value="PH"/>
    <property type="match status" value="1"/>
</dbReference>
<dbReference type="Pfam" id="PF08174">
    <property type="entry name" value="Anillin"/>
    <property type="match status" value="1"/>
</dbReference>
<dbReference type="InterPro" id="IPR011072">
    <property type="entry name" value="HR1_rho-bd"/>
</dbReference>
<dbReference type="SMART" id="SM00742">
    <property type="entry name" value="Hr1"/>
    <property type="match status" value="1"/>
</dbReference>
<dbReference type="AlphaFoldDB" id="Q4SQI9"/>
<protein>
    <submittedName>
        <fullName evidence="4">(spotted green pufferfish) hypothetical protein</fullName>
    </submittedName>
</protein>
<dbReference type="PROSITE" id="PS51860">
    <property type="entry name" value="REM_1"/>
    <property type="match status" value="1"/>
</dbReference>
<dbReference type="PROSITE" id="PS50003">
    <property type="entry name" value="PH_DOMAIN"/>
    <property type="match status" value="1"/>
</dbReference>
<accession>Q4SQI9</accession>
<dbReference type="KEGG" id="tng:GSTEN00014351G001"/>
<dbReference type="CDD" id="cd13249">
    <property type="entry name" value="PH_rhotekin2"/>
    <property type="match status" value="1"/>
</dbReference>
<keyword evidence="1" id="KW-0175">Coiled coil</keyword>
<evidence type="ECO:0000259" key="3">
    <source>
        <dbReference type="PROSITE" id="PS51860"/>
    </source>
</evidence>
<feature type="domain" description="PH" evidence="2">
    <location>
        <begin position="317"/>
        <end position="425"/>
    </location>
</feature>
<sequence length="479" mass="53159">PVLPDTNSSSSCLLKSTDIQEKLDFEIRMREGAYKLLLACSKREQVLAASKNLLTCNARIGAYLAQLQERSEQQGMLGAARRALGSAERLACAATVAISGLRIPLMWRDSDHFNNRGSSRRVAVFCLLQMDSEVFDTQMMVVDRSVTDICFEGTFILYVTVYKSVLPIRSAINCIFLCSKGAVPEFELRVALWSCAVEDDPTLVNTPKKLARKLRNSLGRSAGMQHCPLLDTPDPDTFLRHNPVPVYVRRHRQIEPPRQGGPSTACWPTPASACPRPKADFQSHSLVVLQNADYSSWLPLYGNLCCKLVAQPVCMTSTMMCGYLSQKKSVEGIDHCCRLFCVLSAGVLSCYFTPEEIEAKVPPTLRVAIDKDTRIRVIEKGRSGQTSRSLCVLNPSPGGSQTLVFSADGSEELEDWLDALHQHLFDQGQWLHCCDQLMKIEVESPRKPSLFLAKQADSVYNDLSINSPGRLEGITDIIH</sequence>
<dbReference type="GO" id="GO:0008284">
    <property type="term" value="P:positive regulation of cell population proliferation"/>
    <property type="evidence" value="ECO:0007669"/>
    <property type="project" value="TreeGrafter"/>
</dbReference>
<dbReference type="PANTHER" id="PTHR21538">
    <property type="entry name" value="ANILLIN/RHOTEKIN RTKN"/>
    <property type="match status" value="1"/>
</dbReference>
<dbReference type="SUPFAM" id="SSF50729">
    <property type="entry name" value="PH domain-like"/>
    <property type="match status" value="1"/>
</dbReference>
<organism evidence="4">
    <name type="scientific">Tetraodon nigroviridis</name>
    <name type="common">Spotted green pufferfish</name>
    <name type="synonym">Chelonodon nigroviridis</name>
    <dbReference type="NCBI Taxonomy" id="99883"/>
    <lineage>
        <taxon>Eukaryota</taxon>
        <taxon>Metazoa</taxon>
        <taxon>Chordata</taxon>
        <taxon>Craniata</taxon>
        <taxon>Vertebrata</taxon>
        <taxon>Euteleostomi</taxon>
        <taxon>Actinopterygii</taxon>
        <taxon>Neopterygii</taxon>
        <taxon>Teleostei</taxon>
        <taxon>Neoteleostei</taxon>
        <taxon>Acanthomorphata</taxon>
        <taxon>Eupercaria</taxon>
        <taxon>Tetraodontiformes</taxon>
        <taxon>Tetradontoidea</taxon>
        <taxon>Tetraodontidae</taxon>
        <taxon>Tetraodon</taxon>
    </lineage>
</organism>
<feature type="non-terminal residue" evidence="4">
    <location>
        <position position="479"/>
    </location>
</feature>
<name>Q4SQI9_TETNG</name>
<evidence type="ECO:0000259" key="2">
    <source>
        <dbReference type="PROSITE" id="PS50003"/>
    </source>
</evidence>
<dbReference type="OrthoDB" id="5817051at2759"/>
<evidence type="ECO:0000256" key="1">
    <source>
        <dbReference type="PROSITE-ProRule" id="PRU01207"/>
    </source>
</evidence>
<dbReference type="InterPro" id="IPR051364">
    <property type="entry name" value="Cytokinesis/Rho-signaling"/>
</dbReference>
<proteinExistence type="predicted"/>
<reference evidence="4" key="2">
    <citation type="submission" date="2004-02" db="EMBL/GenBank/DDBJ databases">
        <authorList>
            <consortium name="Genoscope"/>
            <consortium name="Whitehead Institute Centre for Genome Research"/>
        </authorList>
    </citation>
    <scope>NUCLEOTIDE SEQUENCE</scope>
</reference>
<dbReference type="GO" id="GO:0030097">
    <property type="term" value="P:hemopoiesis"/>
    <property type="evidence" value="ECO:0007669"/>
    <property type="project" value="TreeGrafter"/>
</dbReference>
<evidence type="ECO:0000313" key="4">
    <source>
        <dbReference type="EMBL" id="CAF97093.1"/>
    </source>
</evidence>
<comment type="caution">
    <text evidence="4">The sequence shown here is derived from an EMBL/GenBank/DDBJ whole genome shotgun (WGS) entry which is preliminary data.</text>
</comment>
<dbReference type="GO" id="GO:0007165">
    <property type="term" value="P:signal transduction"/>
    <property type="evidence" value="ECO:0007669"/>
    <property type="project" value="InterPro"/>
</dbReference>
<dbReference type="SMART" id="SM00233">
    <property type="entry name" value="PH"/>
    <property type="match status" value="1"/>
</dbReference>
<gene>
    <name evidence="4" type="ORF">GSTENG00014351001</name>
</gene>
<dbReference type="EMBL" id="CAAE01014532">
    <property type="protein sequence ID" value="CAF97093.1"/>
    <property type="molecule type" value="Genomic_DNA"/>
</dbReference>
<dbReference type="InterPro" id="IPR001849">
    <property type="entry name" value="PH_domain"/>
</dbReference>
<dbReference type="InterPro" id="IPR012966">
    <property type="entry name" value="AHD"/>
</dbReference>
<dbReference type="InterPro" id="IPR011993">
    <property type="entry name" value="PH-like_dom_sf"/>
</dbReference>
<dbReference type="PANTHER" id="PTHR21538:SF21">
    <property type="entry name" value="RHOTEKIN-2"/>
    <property type="match status" value="1"/>
</dbReference>
<feature type="domain" description="REM-1" evidence="3">
    <location>
        <begin position="1"/>
        <end position="76"/>
    </location>
</feature>